<gene>
    <name evidence="1" type="ORF">ACFP90_11235</name>
</gene>
<organism evidence="1 2">
    <name type="scientific">Deinococcus multiflagellatus</name>
    <dbReference type="NCBI Taxonomy" id="1656887"/>
    <lineage>
        <taxon>Bacteria</taxon>
        <taxon>Thermotogati</taxon>
        <taxon>Deinococcota</taxon>
        <taxon>Deinococci</taxon>
        <taxon>Deinococcales</taxon>
        <taxon>Deinococcaceae</taxon>
        <taxon>Deinococcus</taxon>
    </lineage>
</organism>
<accession>A0ABW1ZJZ1</accession>
<sequence>MNARTGQDWTETLAARHEEARRARWTRLRWPALRLPRWEITLTVRRLA</sequence>
<reference evidence="2" key="1">
    <citation type="journal article" date="2019" name="Int. J. Syst. Evol. Microbiol.">
        <title>The Global Catalogue of Microorganisms (GCM) 10K type strain sequencing project: providing services to taxonomists for standard genome sequencing and annotation.</title>
        <authorList>
            <consortium name="The Broad Institute Genomics Platform"/>
            <consortium name="The Broad Institute Genome Sequencing Center for Infectious Disease"/>
            <person name="Wu L."/>
            <person name="Ma J."/>
        </authorList>
    </citation>
    <scope>NUCLEOTIDE SEQUENCE [LARGE SCALE GENOMIC DNA]</scope>
    <source>
        <strain evidence="2">CCUG 63830</strain>
    </source>
</reference>
<comment type="caution">
    <text evidence="1">The sequence shown here is derived from an EMBL/GenBank/DDBJ whole genome shotgun (WGS) entry which is preliminary data.</text>
</comment>
<keyword evidence="2" id="KW-1185">Reference proteome</keyword>
<evidence type="ECO:0000313" key="2">
    <source>
        <dbReference type="Proteomes" id="UP001596317"/>
    </source>
</evidence>
<proteinExistence type="predicted"/>
<evidence type="ECO:0000313" key="1">
    <source>
        <dbReference type="EMBL" id="MFC6660858.1"/>
    </source>
</evidence>
<dbReference type="EMBL" id="JBHSWB010000001">
    <property type="protein sequence ID" value="MFC6660858.1"/>
    <property type="molecule type" value="Genomic_DNA"/>
</dbReference>
<protein>
    <submittedName>
        <fullName evidence="1">Uncharacterized protein</fullName>
    </submittedName>
</protein>
<dbReference type="RefSeq" id="WP_224604992.1">
    <property type="nucleotide sequence ID" value="NZ_JAIQXV010000002.1"/>
</dbReference>
<dbReference type="Proteomes" id="UP001596317">
    <property type="component" value="Unassembled WGS sequence"/>
</dbReference>
<name>A0ABW1ZJZ1_9DEIO</name>